<dbReference type="Gene3D" id="3.40.50.10540">
    <property type="entry name" value="Crotonobetainyl-coa:carnitine coa-transferase, domain 1"/>
    <property type="match status" value="1"/>
</dbReference>
<keyword evidence="1 2" id="KW-0808">Transferase</keyword>
<name>A0AA86I2J9_PRIMG</name>
<dbReference type="PANTHER" id="PTHR48207">
    <property type="entry name" value="SUCCINATE--HYDROXYMETHYLGLUTARATE COA-TRANSFERASE"/>
    <property type="match status" value="1"/>
</dbReference>
<evidence type="ECO:0000256" key="1">
    <source>
        <dbReference type="ARBA" id="ARBA00022679"/>
    </source>
</evidence>
<evidence type="ECO:0000313" key="3">
    <source>
        <dbReference type="Proteomes" id="UP000253834"/>
    </source>
</evidence>
<dbReference type="GO" id="GO:0008410">
    <property type="term" value="F:CoA-transferase activity"/>
    <property type="evidence" value="ECO:0007669"/>
    <property type="project" value="TreeGrafter"/>
</dbReference>
<protein>
    <submittedName>
        <fullName evidence="2">CoA transferase</fullName>
    </submittedName>
</protein>
<reference evidence="2 3" key="1">
    <citation type="submission" date="2017-07" db="EMBL/GenBank/DDBJ databases">
        <title>Isolation and development of strain Bacillus megaterium SR7 for enhanced growth and metabolite production under supercritical carbon dioxide.</title>
        <authorList>
            <person name="Freedman A.J.E."/>
            <person name="Peet K.C."/>
            <person name="Boock J.T."/>
            <person name="Penn K."/>
            <person name="Prather K.L.J."/>
            <person name="Thompson J.R."/>
        </authorList>
    </citation>
    <scope>NUCLEOTIDE SEQUENCE [LARGE SCALE GENOMIC DNA]</scope>
    <source>
        <strain evidence="2 3">SR7</strain>
    </source>
</reference>
<proteinExistence type="predicted"/>
<sequence length="404" mass="44510">MKKALEDIVVLDLGQIYNGPYCSLMLAYQGAKVIKVEPIKGENLRVRRKGDCHELLMLNSNKLGVSLDLKSLEGKEVFIELVKKADVLVENFSLGAMERLGLGYDFLSQINPKLIYASGKGYGLTGPYADRPAMDLTIQAMGGVMATTGFADKPPVKAGPALCDFLGGIHLFGGITTALYHREKTGKGQLVEVSMHDAIYPTLASALGAYYSQGGKVSERTGNQHSGMATAPYNVYPTEDGYIAILCVADRQWKSLLKVMGREDLFEDSRFQTNVDRSANTYIVDEIVTSWTSERKKLDIADALIEANVPHAPVNTIAEVADDPHLKYREMIREIEHPKEGKIKVPGSPIRLSDSPLKEVFAAPMIGEHTDQVLQELIGLTSEELQILRDKNVIRSKEQVTQKN</sequence>
<dbReference type="Pfam" id="PF02515">
    <property type="entry name" value="CoA_transf_3"/>
    <property type="match status" value="1"/>
</dbReference>
<dbReference type="SUPFAM" id="SSF89796">
    <property type="entry name" value="CoA-transferase family III (CaiB/BaiF)"/>
    <property type="match status" value="1"/>
</dbReference>
<accession>A0AA86I2J9</accession>
<dbReference type="InterPro" id="IPR050483">
    <property type="entry name" value="CoA-transferase_III_domain"/>
</dbReference>
<dbReference type="InterPro" id="IPR023606">
    <property type="entry name" value="CoA-Trfase_III_dom_1_sf"/>
</dbReference>
<dbReference type="PANTHER" id="PTHR48207:SF3">
    <property type="entry name" value="SUCCINATE--HYDROXYMETHYLGLUTARATE COA-TRANSFERASE"/>
    <property type="match status" value="1"/>
</dbReference>
<dbReference type="Proteomes" id="UP000253834">
    <property type="component" value="Chromosome"/>
</dbReference>
<dbReference type="RefSeq" id="WP_114895376.1">
    <property type="nucleotide sequence ID" value="NZ_CP022674.1"/>
</dbReference>
<gene>
    <name evidence="2" type="ORF">CIB87_10040</name>
</gene>
<dbReference type="EMBL" id="CP022674">
    <property type="protein sequence ID" value="AXI29335.1"/>
    <property type="molecule type" value="Genomic_DNA"/>
</dbReference>
<organism evidence="2 3">
    <name type="scientific">Priestia megaterium</name>
    <name type="common">Bacillus megaterium</name>
    <dbReference type="NCBI Taxonomy" id="1404"/>
    <lineage>
        <taxon>Bacteria</taxon>
        <taxon>Bacillati</taxon>
        <taxon>Bacillota</taxon>
        <taxon>Bacilli</taxon>
        <taxon>Bacillales</taxon>
        <taxon>Bacillaceae</taxon>
        <taxon>Priestia</taxon>
    </lineage>
</organism>
<evidence type="ECO:0000313" key="2">
    <source>
        <dbReference type="EMBL" id="AXI29335.1"/>
    </source>
</evidence>
<dbReference type="Gene3D" id="3.30.1540.10">
    <property type="entry name" value="formyl-coa transferase, domain 3"/>
    <property type="match status" value="1"/>
</dbReference>
<dbReference type="InterPro" id="IPR044855">
    <property type="entry name" value="CoA-Trfase_III_dom3_sf"/>
</dbReference>
<dbReference type="InterPro" id="IPR003673">
    <property type="entry name" value="CoA-Trfase_fam_III"/>
</dbReference>
<dbReference type="AlphaFoldDB" id="A0AA86I2J9"/>